<reference evidence="1 2" key="1">
    <citation type="journal article" date="2010" name="ChemBioChem">
        <title>Cloning and characterization of the biosynthetic gene cluster of 16-membered macrolide antibiotic FD-891: involvement of a dual functional cytochrome P450 monooxygenase catalyzing epoxidation and hydroxylation.</title>
        <authorList>
            <person name="Kudo F."/>
            <person name="Motegi A."/>
            <person name="Mizoue K."/>
            <person name="Eguchi T."/>
        </authorList>
    </citation>
    <scope>NUCLEOTIDE SEQUENCE [LARGE SCALE GENOMIC DNA]</scope>
    <source>
        <strain evidence="1 2">A-8890</strain>
    </source>
</reference>
<sequence length="114" mass="13031">MLHTEELPTCPILGAPDNYHFEGHCEDCDIKTLSRLNLGQVEDRYHDGRTGQGQFEAYMHVWATLSPHKGRAEWRETPKDPDVRRIARKLLAARHFEIPADLIDVQPASFRPAA</sequence>
<proteinExistence type="predicted"/>
<name>A0ABN5VAZ3_9ACTN</name>
<protein>
    <submittedName>
        <fullName evidence="1">Uncharacterized protein</fullName>
    </submittedName>
</protein>
<accession>A0ABN5VAZ3</accession>
<organism evidence="1 2">
    <name type="scientific">Streptomyces graminofaciens</name>
    <dbReference type="NCBI Taxonomy" id="68212"/>
    <lineage>
        <taxon>Bacteria</taxon>
        <taxon>Bacillati</taxon>
        <taxon>Actinomycetota</taxon>
        <taxon>Actinomycetes</taxon>
        <taxon>Kitasatosporales</taxon>
        <taxon>Streptomycetaceae</taxon>
        <taxon>Streptomyces</taxon>
    </lineage>
</organism>
<evidence type="ECO:0000313" key="2">
    <source>
        <dbReference type="Proteomes" id="UP001321542"/>
    </source>
</evidence>
<dbReference type="Proteomes" id="UP001321542">
    <property type="component" value="Chromosome"/>
</dbReference>
<keyword evidence="2" id="KW-1185">Reference proteome</keyword>
<reference evidence="1 2" key="2">
    <citation type="journal article" date="2023" name="ChemBioChem">
        <title>Acyltransferase Domain Exchange between Two Independent Type I Polyketide Synthases in the Same Producer Strain of Macrolide Antibiotics.</title>
        <authorList>
            <person name="Kudo F."/>
            <person name="Kishikawa K."/>
            <person name="Tsuboi K."/>
            <person name="Kido T."/>
            <person name="Usui T."/>
            <person name="Hashimoto J."/>
            <person name="Shin-Ya K."/>
            <person name="Miyanaga A."/>
            <person name="Eguchi T."/>
        </authorList>
    </citation>
    <scope>NUCLEOTIDE SEQUENCE [LARGE SCALE GENOMIC DNA]</scope>
    <source>
        <strain evidence="1 2">A-8890</strain>
    </source>
</reference>
<evidence type="ECO:0000313" key="1">
    <source>
        <dbReference type="EMBL" id="BBC30063.1"/>
    </source>
</evidence>
<gene>
    <name evidence="1" type="ORF">SGFS_013570</name>
</gene>
<dbReference type="RefSeq" id="WP_286248381.1">
    <property type="nucleotide sequence ID" value="NZ_AP018448.1"/>
</dbReference>
<dbReference type="EMBL" id="AP018448">
    <property type="protein sequence ID" value="BBC30063.1"/>
    <property type="molecule type" value="Genomic_DNA"/>
</dbReference>